<organism evidence="2 3">
    <name type="scientific">Gigaspora margarita</name>
    <dbReference type="NCBI Taxonomy" id="4874"/>
    <lineage>
        <taxon>Eukaryota</taxon>
        <taxon>Fungi</taxon>
        <taxon>Fungi incertae sedis</taxon>
        <taxon>Mucoromycota</taxon>
        <taxon>Glomeromycotina</taxon>
        <taxon>Glomeromycetes</taxon>
        <taxon>Diversisporales</taxon>
        <taxon>Gigasporaceae</taxon>
        <taxon>Gigaspora</taxon>
    </lineage>
</organism>
<gene>
    <name evidence="2" type="ORF">GMARGA_LOCUS24993</name>
</gene>
<evidence type="ECO:0000313" key="2">
    <source>
        <dbReference type="EMBL" id="CAG8809938.1"/>
    </source>
</evidence>
<dbReference type="EMBL" id="CAJVQB010027101">
    <property type="protein sequence ID" value="CAG8809938.1"/>
    <property type="molecule type" value="Genomic_DNA"/>
</dbReference>
<evidence type="ECO:0000313" key="3">
    <source>
        <dbReference type="Proteomes" id="UP000789901"/>
    </source>
</evidence>
<feature type="region of interest" description="Disordered" evidence="1">
    <location>
        <begin position="60"/>
        <end position="83"/>
    </location>
</feature>
<name>A0ABN7W052_GIGMA</name>
<dbReference type="Proteomes" id="UP000789901">
    <property type="component" value="Unassembled WGS sequence"/>
</dbReference>
<reference evidence="2 3" key="1">
    <citation type="submission" date="2021-06" db="EMBL/GenBank/DDBJ databases">
        <authorList>
            <person name="Kallberg Y."/>
            <person name="Tangrot J."/>
            <person name="Rosling A."/>
        </authorList>
    </citation>
    <scope>NUCLEOTIDE SEQUENCE [LARGE SCALE GENOMIC DNA]</scope>
    <source>
        <strain evidence="2 3">120-4 pot B 10/14</strain>
    </source>
</reference>
<accession>A0ABN7W052</accession>
<feature type="compositionally biased region" description="Basic and acidic residues" evidence="1">
    <location>
        <begin position="64"/>
        <end position="83"/>
    </location>
</feature>
<protein>
    <submittedName>
        <fullName evidence="2">20195_t:CDS:1</fullName>
    </submittedName>
</protein>
<keyword evidence="3" id="KW-1185">Reference proteome</keyword>
<evidence type="ECO:0000256" key="1">
    <source>
        <dbReference type="SAM" id="MobiDB-lite"/>
    </source>
</evidence>
<proteinExistence type="predicted"/>
<comment type="caution">
    <text evidence="2">The sequence shown here is derived from an EMBL/GenBank/DDBJ whole genome shotgun (WGS) entry which is preliminary data.</text>
</comment>
<feature type="non-terminal residue" evidence="2">
    <location>
        <position position="1"/>
    </location>
</feature>
<sequence length="431" mass="48824">LSSEYKSDSLSLVDSEVDYDTEGDSYFRDDDDSTKLAVSCLAASAASLLKISQFFSSTNPVDELSNKTKDESESNNEDTTKQDEISEAIEFVNEIIHKDQLSNAKRAHYTAKKKIEASETVAKVVELVKSSHGKHSSKSLLNDEFVLLQVAAYLRSQKFKVNPAMVKTYVEQQNLYDQFLLELLVDGCINLAFNISVIEKAIISIGMRNRIWLLIVKSFFKKSQNLSDLCPNGQYDESCEIRTFPQLADNEKEHIWVIYDETTFYIYDGQHAVWGPEDNLEEVYEMMVIGSRYNGFWDAQKLLQQVKCAINVFERTHPGCIDNSFVEDALVASKMNLGLGSSVPKMQDTVWNGERQSMVIEENHFVHIKKTNSYINLHGKPKGIKLTDRGLWQEGMSLECISCKEGSDSNIIDCCARRLMANQPDFVSQRG</sequence>